<name>A0A6C0L9F4_9ZZZZ</name>
<protein>
    <submittedName>
        <fullName evidence="1">Uncharacterized protein</fullName>
    </submittedName>
</protein>
<evidence type="ECO:0000313" key="1">
    <source>
        <dbReference type="EMBL" id="QHU26341.1"/>
    </source>
</evidence>
<dbReference type="EMBL" id="MN740439">
    <property type="protein sequence ID" value="QHU26341.1"/>
    <property type="molecule type" value="Genomic_DNA"/>
</dbReference>
<proteinExistence type="predicted"/>
<dbReference type="AlphaFoldDB" id="A0A6C0L9F4"/>
<reference evidence="1" key="1">
    <citation type="journal article" date="2020" name="Nature">
        <title>Giant virus diversity and host interactions through global metagenomics.</title>
        <authorList>
            <person name="Schulz F."/>
            <person name="Roux S."/>
            <person name="Paez-Espino D."/>
            <person name="Jungbluth S."/>
            <person name="Walsh D.A."/>
            <person name="Denef V.J."/>
            <person name="McMahon K.D."/>
            <person name="Konstantinidis K.T."/>
            <person name="Eloe-Fadrosh E.A."/>
            <person name="Kyrpides N.C."/>
            <person name="Woyke T."/>
        </authorList>
    </citation>
    <scope>NUCLEOTIDE SEQUENCE</scope>
    <source>
        <strain evidence="1">GVMAG-M-3300027759-16</strain>
    </source>
</reference>
<sequence>MATLEINIDSVEDMSEIISFLKEKRYSYTLKGGSVETHEDRFYRKYGLDKYTRVKPTSDFAKLCGPEYMNKRGEMELQAIYTFIQFQLANPSCYFIGSLIATEEYTKYMGED</sequence>
<accession>A0A6C0L9F4</accession>
<organism evidence="1">
    <name type="scientific">viral metagenome</name>
    <dbReference type="NCBI Taxonomy" id="1070528"/>
    <lineage>
        <taxon>unclassified sequences</taxon>
        <taxon>metagenomes</taxon>
        <taxon>organismal metagenomes</taxon>
    </lineage>
</organism>